<evidence type="ECO:0000313" key="3">
    <source>
        <dbReference type="Proteomes" id="UP000585474"/>
    </source>
</evidence>
<dbReference type="AlphaFoldDB" id="A0A7J0FXP3"/>
<accession>A0A7J0FXP3</accession>
<reference evidence="2 3" key="1">
    <citation type="submission" date="2019-07" db="EMBL/GenBank/DDBJ databases">
        <title>De Novo Assembly of kiwifruit Actinidia rufa.</title>
        <authorList>
            <person name="Sugita-Konishi S."/>
            <person name="Sato K."/>
            <person name="Mori E."/>
            <person name="Abe Y."/>
            <person name="Kisaki G."/>
            <person name="Hamano K."/>
            <person name="Suezawa K."/>
            <person name="Otani M."/>
            <person name="Fukuda T."/>
            <person name="Manabe T."/>
            <person name="Gomi K."/>
            <person name="Tabuchi M."/>
            <person name="Akimitsu K."/>
            <person name="Kataoka I."/>
        </authorList>
    </citation>
    <scope>NUCLEOTIDE SEQUENCE [LARGE SCALE GENOMIC DNA]</scope>
    <source>
        <strain evidence="3">cv. Fuchu</strain>
    </source>
</reference>
<dbReference type="PANTHER" id="PTHR24177:SF314">
    <property type="entry name" value="PROTEIN ACCELERATED CELL DEATH 6-LIKE ISOFORM X1"/>
    <property type="match status" value="1"/>
</dbReference>
<name>A0A7J0FXP3_9ERIC</name>
<keyword evidence="1" id="KW-1133">Transmembrane helix</keyword>
<dbReference type="EMBL" id="BJWL01000015">
    <property type="protein sequence ID" value="GFZ03247.1"/>
    <property type="molecule type" value="Genomic_DNA"/>
</dbReference>
<dbReference type="GO" id="GO:0016020">
    <property type="term" value="C:membrane"/>
    <property type="evidence" value="ECO:0007669"/>
    <property type="project" value="TreeGrafter"/>
</dbReference>
<organism evidence="2 3">
    <name type="scientific">Actinidia rufa</name>
    <dbReference type="NCBI Taxonomy" id="165716"/>
    <lineage>
        <taxon>Eukaryota</taxon>
        <taxon>Viridiplantae</taxon>
        <taxon>Streptophyta</taxon>
        <taxon>Embryophyta</taxon>
        <taxon>Tracheophyta</taxon>
        <taxon>Spermatophyta</taxon>
        <taxon>Magnoliopsida</taxon>
        <taxon>eudicotyledons</taxon>
        <taxon>Gunneridae</taxon>
        <taxon>Pentapetalae</taxon>
        <taxon>asterids</taxon>
        <taxon>Ericales</taxon>
        <taxon>Actinidiaceae</taxon>
        <taxon>Actinidia</taxon>
    </lineage>
</organism>
<evidence type="ECO:0000256" key="1">
    <source>
        <dbReference type="SAM" id="Phobius"/>
    </source>
</evidence>
<evidence type="ECO:0000313" key="2">
    <source>
        <dbReference type="EMBL" id="GFZ03247.1"/>
    </source>
</evidence>
<keyword evidence="3" id="KW-1185">Reference proteome</keyword>
<comment type="caution">
    <text evidence="2">The sequence shown here is derived from an EMBL/GenBank/DDBJ whole genome shotgun (WGS) entry which is preliminary data.</text>
</comment>
<proteinExistence type="predicted"/>
<dbReference type="OrthoDB" id="1923662at2759"/>
<sequence>MQRVKNISVPHLTNLHSTRRSEPKHRLPNSPKKSLFVIFTLADVLSLAFALASVMAFLSILTSSFQFKDFKQSLPQRLMLGVTLLIISCVNDDVGIHSNQLVKAFMHSLKKISEVFHGFIETNPQCPPTLIKL</sequence>
<feature type="transmembrane region" description="Helical" evidence="1">
    <location>
        <begin position="35"/>
        <end position="58"/>
    </location>
</feature>
<gene>
    <name evidence="2" type="ORF">Acr_15g0018550</name>
</gene>
<keyword evidence="1" id="KW-0812">Transmembrane</keyword>
<dbReference type="Proteomes" id="UP000585474">
    <property type="component" value="Unassembled WGS sequence"/>
</dbReference>
<protein>
    <submittedName>
        <fullName evidence="2">Uncharacterized protein</fullName>
    </submittedName>
</protein>
<keyword evidence="1" id="KW-0472">Membrane</keyword>
<dbReference type="PANTHER" id="PTHR24177">
    <property type="entry name" value="CASKIN"/>
    <property type="match status" value="1"/>
</dbReference>